<dbReference type="Proteomes" id="UP000233565">
    <property type="component" value="Unassembled WGS sequence"/>
</dbReference>
<evidence type="ECO:0008006" key="6">
    <source>
        <dbReference type="Google" id="ProtNLM"/>
    </source>
</evidence>
<dbReference type="AlphaFoldDB" id="A0A1I0XBC9"/>
<dbReference type="Proteomes" id="UP000199113">
    <property type="component" value="Unassembled WGS sequence"/>
</dbReference>
<protein>
    <recommendedName>
        <fullName evidence="6">Alkaline shock response membrane anchor protein AmaP</fullName>
    </recommendedName>
</protein>
<name>A0A1I0XBC9_9ACTN</name>
<feature type="transmembrane region" description="Helical" evidence="1">
    <location>
        <begin position="12"/>
        <end position="29"/>
    </location>
</feature>
<proteinExistence type="predicted"/>
<accession>A0A1I0XBC9</accession>
<keyword evidence="1" id="KW-1133">Transmembrane helix</keyword>
<evidence type="ECO:0000313" key="5">
    <source>
        <dbReference type="Proteomes" id="UP000233565"/>
    </source>
</evidence>
<evidence type="ECO:0000313" key="2">
    <source>
        <dbReference type="EMBL" id="PKH44249.1"/>
    </source>
</evidence>
<evidence type="ECO:0000256" key="1">
    <source>
        <dbReference type="SAM" id="Phobius"/>
    </source>
</evidence>
<evidence type="ECO:0000313" key="3">
    <source>
        <dbReference type="EMBL" id="SFA98281.1"/>
    </source>
</evidence>
<keyword evidence="1" id="KW-0472">Membrane</keyword>
<dbReference type="OrthoDB" id="3827523at2"/>
<feature type="transmembrane region" description="Helical" evidence="1">
    <location>
        <begin position="59"/>
        <end position="80"/>
    </location>
</feature>
<keyword evidence="5" id="KW-1185">Reference proteome</keyword>
<gene>
    <name evidence="2" type="ORF">CXG46_01440</name>
    <name evidence="3" type="ORF">SAMN05192575_102283</name>
</gene>
<sequence>MTTRRTRGTDRTATVVLGAALVALALMAWEWRLDLVRQLDPTFDLAGVDAVVDSAWWPWAWAIAGIVLGLLGVVWLLAHLPRLTKGTSRLAESDPTGRLEVDRSSLAATLADRWADLAPVTGARGRILPDAPDVVELSAHVDVEAEPETLVQASQQVEREVAAAFPDGTVCVRFLLDGPARQRRTRRTTAIAVQE</sequence>
<dbReference type="RefSeq" id="WP_091196282.1">
    <property type="nucleotide sequence ID" value="NZ_FOKC01000002.1"/>
</dbReference>
<organism evidence="3 4">
    <name type="scientific">Nocardioides alpinus</name>
    <dbReference type="NCBI Taxonomy" id="748909"/>
    <lineage>
        <taxon>Bacteria</taxon>
        <taxon>Bacillati</taxon>
        <taxon>Actinomycetota</taxon>
        <taxon>Actinomycetes</taxon>
        <taxon>Propionibacteriales</taxon>
        <taxon>Nocardioidaceae</taxon>
        <taxon>Nocardioides</taxon>
    </lineage>
</organism>
<dbReference type="EMBL" id="PJBV01000010">
    <property type="protein sequence ID" value="PKH44249.1"/>
    <property type="molecule type" value="Genomic_DNA"/>
</dbReference>
<dbReference type="STRING" id="748909.SAMN05192575_102283"/>
<dbReference type="EMBL" id="FOKC01000002">
    <property type="protein sequence ID" value="SFA98281.1"/>
    <property type="molecule type" value="Genomic_DNA"/>
</dbReference>
<reference evidence="2 5" key="2">
    <citation type="submission" date="2017-12" db="EMBL/GenBank/DDBJ databases">
        <title>Pharmacopeia of the Arctic Ocean.</title>
        <authorList>
            <person name="Collins E."/>
            <person name="Ducluzeau A.-L."/>
        </authorList>
    </citation>
    <scope>NUCLEOTIDE SEQUENCE [LARGE SCALE GENOMIC DNA]</scope>
    <source>
        <strain evidence="2 5">DSM 23325</strain>
    </source>
</reference>
<reference evidence="3" key="1">
    <citation type="submission" date="2016-10" db="EMBL/GenBank/DDBJ databases">
        <authorList>
            <person name="de Groot N.N."/>
        </authorList>
    </citation>
    <scope>NUCLEOTIDE SEQUENCE [LARGE SCALE GENOMIC DNA]</scope>
    <source>
        <strain evidence="3">CGMCC 1.10697</strain>
    </source>
</reference>
<keyword evidence="1" id="KW-0812">Transmembrane</keyword>
<evidence type="ECO:0000313" key="4">
    <source>
        <dbReference type="Proteomes" id="UP000199113"/>
    </source>
</evidence>